<sequence>MVAGTFKESTDWQGAGWAFSVWAAHFSALWGASSAFPVDPAARWIALVATVLALAALALVWRRRRDIGGGFVLPLALGLSAVAILFGALPALVG</sequence>
<organism evidence="2 3">
    <name type="scientific">Aurantiacibacter luteus</name>
    <dbReference type="NCBI Taxonomy" id="1581420"/>
    <lineage>
        <taxon>Bacteria</taxon>
        <taxon>Pseudomonadati</taxon>
        <taxon>Pseudomonadota</taxon>
        <taxon>Alphaproteobacteria</taxon>
        <taxon>Sphingomonadales</taxon>
        <taxon>Erythrobacteraceae</taxon>
        <taxon>Aurantiacibacter</taxon>
    </lineage>
</organism>
<name>A0A0G9MUZ9_9SPHN</name>
<feature type="transmembrane region" description="Helical" evidence="1">
    <location>
        <begin position="73"/>
        <end position="93"/>
    </location>
</feature>
<feature type="transmembrane region" description="Helical" evidence="1">
    <location>
        <begin position="44"/>
        <end position="61"/>
    </location>
</feature>
<keyword evidence="1" id="KW-1133">Transmembrane helix</keyword>
<comment type="caution">
    <text evidence="2">The sequence shown here is derived from an EMBL/GenBank/DDBJ whole genome shotgun (WGS) entry which is preliminary data.</text>
</comment>
<dbReference type="PATRIC" id="fig|1581420.6.peg.1904"/>
<dbReference type="RefSeq" id="WP_047004056.1">
    <property type="nucleotide sequence ID" value="NZ_LBHB01000002.1"/>
</dbReference>
<accession>A0A0G9MUZ9</accession>
<evidence type="ECO:0000313" key="2">
    <source>
        <dbReference type="EMBL" id="KLE34409.1"/>
    </source>
</evidence>
<dbReference type="Proteomes" id="UP000053464">
    <property type="component" value="Unassembled WGS sequence"/>
</dbReference>
<dbReference type="AlphaFoldDB" id="A0A0G9MUZ9"/>
<feature type="transmembrane region" description="Helical" evidence="1">
    <location>
        <begin position="12"/>
        <end position="32"/>
    </location>
</feature>
<dbReference type="OrthoDB" id="7428637at2"/>
<dbReference type="EMBL" id="LBHB01000002">
    <property type="protein sequence ID" value="KLE34409.1"/>
    <property type="molecule type" value="Genomic_DNA"/>
</dbReference>
<reference evidence="2 3" key="1">
    <citation type="submission" date="2015-04" db="EMBL/GenBank/DDBJ databases">
        <title>The draft genome sequence of Erythrobacter luteus KA37.</title>
        <authorList>
            <person name="Zhuang L."/>
            <person name="Liu Y."/>
            <person name="Shao Z."/>
        </authorList>
    </citation>
    <scope>NUCLEOTIDE SEQUENCE [LARGE SCALE GENOMIC DNA]</scope>
    <source>
        <strain evidence="2 3">KA37</strain>
    </source>
</reference>
<keyword evidence="1" id="KW-0472">Membrane</keyword>
<protein>
    <submittedName>
        <fullName evidence="2">Uncharacterized protein</fullName>
    </submittedName>
</protein>
<keyword evidence="3" id="KW-1185">Reference proteome</keyword>
<gene>
    <name evidence="2" type="ORF">AAW00_09285</name>
</gene>
<proteinExistence type="predicted"/>
<dbReference type="STRING" id="1581420.AAW00_09285"/>
<evidence type="ECO:0000313" key="3">
    <source>
        <dbReference type="Proteomes" id="UP000053464"/>
    </source>
</evidence>
<evidence type="ECO:0000256" key="1">
    <source>
        <dbReference type="SAM" id="Phobius"/>
    </source>
</evidence>
<keyword evidence="1" id="KW-0812">Transmembrane</keyword>